<dbReference type="EMBL" id="RXLZ01000009">
    <property type="protein sequence ID" value="RTQ90990.1"/>
    <property type="molecule type" value="Genomic_DNA"/>
</dbReference>
<gene>
    <name evidence="1" type="ORF">EKL94_04545</name>
</gene>
<evidence type="ECO:0000313" key="1">
    <source>
        <dbReference type="EMBL" id="RTQ90990.1"/>
    </source>
</evidence>
<evidence type="ECO:0000313" key="2">
    <source>
        <dbReference type="Proteomes" id="UP000271705"/>
    </source>
</evidence>
<reference evidence="1 2" key="1">
    <citation type="submission" date="2018-12" db="EMBL/GenBank/DDBJ databases">
        <authorList>
            <person name="Kartti S."/>
            <person name="Manni A."/>
            <person name="Chemao El Fihri M.W."/>
            <person name="Laamarti M."/>
            <person name="Temsamani L."/>
            <person name="El Jamali J.E."/>
            <person name="Ouadghiri M."/>
            <person name="Ibrahimi A."/>
            <person name="Filati-Maltouf A."/>
        </authorList>
    </citation>
    <scope>NUCLEOTIDE SEQUENCE [LARGE SCALE GENOMIC DNA]</scope>
    <source>
        <strain evidence="1 2">MDMC339</strain>
    </source>
</reference>
<proteinExistence type="predicted"/>
<comment type="caution">
    <text evidence="1">The sequence shown here is derived from an EMBL/GenBank/DDBJ whole genome shotgun (WGS) entry which is preliminary data.</text>
</comment>
<protein>
    <submittedName>
        <fullName evidence="1">Uncharacterized protein</fullName>
    </submittedName>
</protein>
<accession>A0A3S0KGM4</accession>
<dbReference type="RefSeq" id="WP_126928166.1">
    <property type="nucleotide sequence ID" value="NZ_RXLZ01000009.1"/>
</dbReference>
<dbReference type="Proteomes" id="UP000271705">
    <property type="component" value="Unassembled WGS sequence"/>
</dbReference>
<name>A0A3S0KGM4_STEMA</name>
<dbReference type="AlphaFoldDB" id="A0A3S0KGM4"/>
<organism evidence="1 2">
    <name type="scientific">Stenotrophomonas maltophilia</name>
    <name type="common">Pseudomonas maltophilia</name>
    <name type="synonym">Xanthomonas maltophilia</name>
    <dbReference type="NCBI Taxonomy" id="40324"/>
    <lineage>
        <taxon>Bacteria</taxon>
        <taxon>Pseudomonadati</taxon>
        <taxon>Pseudomonadota</taxon>
        <taxon>Gammaproteobacteria</taxon>
        <taxon>Lysobacterales</taxon>
        <taxon>Lysobacteraceae</taxon>
        <taxon>Stenotrophomonas</taxon>
        <taxon>Stenotrophomonas maltophilia group</taxon>
    </lineage>
</organism>
<sequence length="162" mass="17365">MSADPNDLSKKLNQTSTTFNVANHMMMMGLVGKLPMLRRSIQCSPIRHASSATSIVTSKSDTAADVASIAMSAYTYIGHVPVLFGKSAFRFAPVIGQLMFAKDAYTLANGVIDARAAAGNEHCQVLKMHIGSMEECVTRGATKMIDMLSNIQPTDLGPGPWD</sequence>